<dbReference type="InterPro" id="IPR018588">
    <property type="entry name" value="Dihaem_cytochrome-c"/>
</dbReference>
<evidence type="ECO:0000313" key="1">
    <source>
        <dbReference type="EMBL" id="MFE4105462.1"/>
    </source>
</evidence>
<evidence type="ECO:0000313" key="2">
    <source>
        <dbReference type="Proteomes" id="UP001600165"/>
    </source>
</evidence>
<keyword evidence="2" id="KW-1185">Reference proteome</keyword>
<gene>
    <name evidence="1" type="ORF">ACFVKH_04165</name>
</gene>
<dbReference type="EMBL" id="JBHZOL010000023">
    <property type="protein sequence ID" value="MFE4105462.1"/>
    <property type="molecule type" value="Genomic_DNA"/>
</dbReference>
<proteinExistence type="predicted"/>
<protein>
    <submittedName>
        <fullName evidence="1">Cytochrome C</fullName>
    </submittedName>
</protein>
<accession>A0ABW6IC62</accession>
<sequence>MTKKPGYRKQGWGKFGRRSPLIFLLSWVLSVGLGLQLAQAITPKSSGTVDPLRPEYEVAQQIYLESCGTCHLAVPPAVLPTQTWYQLLNDVRHYSTELPPIPRFDAQLIARYLRFYSRPYYEGEDLPFQVSSSRFFTALHPQIAFDQPPTLRSCVACHPQAADFDFRSVSDPS</sequence>
<comment type="caution">
    <text evidence="1">The sequence shown here is derived from an EMBL/GenBank/DDBJ whole genome shotgun (WGS) entry which is preliminary data.</text>
</comment>
<dbReference type="RefSeq" id="WP_377962049.1">
    <property type="nucleotide sequence ID" value="NZ_JBHZOL010000023.1"/>
</dbReference>
<organism evidence="1 2">
    <name type="scientific">Almyronema epifaneia S1</name>
    <dbReference type="NCBI Taxonomy" id="2991925"/>
    <lineage>
        <taxon>Bacteria</taxon>
        <taxon>Bacillati</taxon>
        <taxon>Cyanobacteriota</taxon>
        <taxon>Cyanophyceae</taxon>
        <taxon>Nodosilineales</taxon>
        <taxon>Nodosilineaceae</taxon>
        <taxon>Almyronema</taxon>
        <taxon>Almyronema epifaneia</taxon>
    </lineage>
</organism>
<name>A0ABW6IC62_9CYAN</name>
<reference evidence="1 2" key="1">
    <citation type="submission" date="2024-10" db="EMBL/GenBank/DDBJ databases">
        <authorList>
            <person name="Ratan Roy A."/>
            <person name="Morales Sandoval P.H."/>
            <person name="De Los Santos Villalobos S."/>
            <person name="Chakraborty S."/>
            <person name="Mukherjee J."/>
        </authorList>
    </citation>
    <scope>NUCLEOTIDE SEQUENCE [LARGE SCALE GENOMIC DNA]</scope>
    <source>
        <strain evidence="1 2">S1</strain>
    </source>
</reference>
<dbReference type="Pfam" id="PF09626">
    <property type="entry name" value="DHC"/>
    <property type="match status" value="1"/>
</dbReference>
<dbReference type="Proteomes" id="UP001600165">
    <property type="component" value="Unassembled WGS sequence"/>
</dbReference>